<accession>A0A9P7N1R2</accession>
<organism evidence="2 3">
    <name type="scientific">Claviceps pusilla</name>
    <dbReference type="NCBI Taxonomy" id="123648"/>
    <lineage>
        <taxon>Eukaryota</taxon>
        <taxon>Fungi</taxon>
        <taxon>Dikarya</taxon>
        <taxon>Ascomycota</taxon>
        <taxon>Pezizomycotina</taxon>
        <taxon>Sordariomycetes</taxon>
        <taxon>Hypocreomycetidae</taxon>
        <taxon>Hypocreales</taxon>
        <taxon>Clavicipitaceae</taxon>
        <taxon>Claviceps</taxon>
    </lineage>
</organism>
<name>A0A9P7N1R2_9HYPO</name>
<dbReference type="AlphaFoldDB" id="A0A9P7N1R2"/>
<protein>
    <submittedName>
        <fullName evidence="2">Uncharacterized protein</fullName>
    </submittedName>
</protein>
<keyword evidence="3" id="KW-1185">Reference proteome</keyword>
<feature type="non-terminal residue" evidence="2">
    <location>
        <position position="1"/>
    </location>
</feature>
<feature type="region of interest" description="Disordered" evidence="1">
    <location>
        <begin position="45"/>
        <end position="84"/>
    </location>
</feature>
<evidence type="ECO:0000313" key="3">
    <source>
        <dbReference type="Proteomes" id="UP000748025"/>
    </source>
</evidence>
<evidence type="ECO:0000256" key="1">
    <source>
        <dbReference type="SAM" id="MobiDB-lite"/>
    </source>
</evidence>
<evidence type="ECO:0000313" key="2">
    <source>
        <dbReference type="EMBL" id="KAG5984141.1"/>
    </source>
</evidence>
<comment type="caution">
    <text evidence="2">The sequence shown here is derived from an EMBL/GenBank/DDBJ whole genome shotgun (WGS) entry which is preliminary data.</text>
</comment>
<feature type="compositionally biased region" description="Basic and acidic residues" evidence="1">
    <location>
        <begin position="47"/>
        <end position="57"/>
    </location>
</feature>
<reference evidence="2" key="1">
    <citation type="journal article" date="2020" name="bioRxiv">
        <title>Whole genome comparisons of ergot fungi reveals the divergence and evolution of species within the genus Claviceps are the result of varying mechanisms driving genome evolution and host range expansion.</title>
        <authorList>
            <person name="Wyka S.A."/>
            <person name="Mondo S.J."/>
            <person name="Liu M."/>
            <person name="Dettman J."/>
            <person name="Nalam V."/>
            <person name="Broders K.D."/>
        </authorList>
    </citation>
    <scope>NUCLEOTIDE SEQUENCE</scope>
    <source>
        <strain evidence="2">CCC 602</strain>
    </source>
</reference>
<dbReference type="Proteomes" id="UP000748025">
    <property type="component" value="Unassembled WGS sequence"/>
</dbReference>
<gene>
    <name evidence="2" type="ORF">E4U43_006196</name>
</gene>
<dbReference type="EMBL" id="SRPW01004235">
    <property type="protein sequence ID" value="KAG5984141.1"/>
    <property type="molecule type" value="Genomic_DNA"/>
</dbReference>
<sequence length="84" mass="9016">FSRILLLHGAVGGHDARGRVRDVPRQLYVVVGVLAAFFRVDSGFFPRDGDPETQPRDEVDEEEEDGAHGEAPEGGGTDAAELIA</sequence>
<proteinExistence type="predicted"/>